<feature type="region of interest" description="Disordered" evidence="1">
    <location>
        <begin position="21"/>
        <end position="44"/>
    </location>
</feature>
<protein>
    <submittedName>
        <fullName evidence="2">Uncharacterized protein</fullName>
    </submittedName>
</protein>
<feature type="non-terminal residue" evidence="2">
    <location>
        <position position="1"/>
    </location>
</feature>
<accession>A0A9X9PVU5</accession>
<sequence length="153" mass="16674">QSRAWATRGLSLQSRRLLRRLKSSGSPVRAASLSRTVGSPSAERLRGTEFLPKQEPPLCGKTTTLLSILLPETTTSSSLTPQPPMESSGQYDWGQWGLTSLVSSWGKPPLQVRRPPGLARHVEMVPAQEGRERSWEESGAGPYSAPRAGKGRK</sequence>
<proteinExistence type="predicted"/>
<dbReference type="EMBL" id="CYRY02004257">
    <property type="protein sequence ID" value="VCW68769.1"/>
    <property type="molecule type" value="Genomic_DNA"/>
</dbReference>
<evidence type="ECO:0000313" key="3">
    <source>
        <dbReference type="Proteomes" id="UP000269945"/>
    </source>
</evidence>
<evidence type="ECO:0000313" key="2">
    <source>
        <dbReference type="EMBL" id="VCW68769.1"/>
    </source>
</evidence>
<dbReference type="Proteomes" id="UP000269945">
    <property type="component" value="Unassembled WGS sequence"/>
</dbReference>
<feature type="region of interest" description="Disordered" evidence="1">
    <location>
        <begin position="73"/>
        <end position="92"/>
    </location>
</feature>
<organism evidence="2 3">
    <name type="scientific">Gulo gulo</name>
    <name type="common">Wolverine</name>
    <name type="synonym">Gluton</name>
    <dbReference type="NCBI Taxonomy" id="48420"/>
    <lineage>
        <taxon>Eukaryota</taxon>
        <taxon>Metazoa</taxon>
        <taxon>Chordata</taxon>
        <taxon>Craniata</taxon>
        <taxon>Vertebrata</taxon>
        <taxon>Euteleostomi</taxon>
        <taxon>Mammalia</taxon>
        <taxon>Eutheria</taxon>
        <taxon>Laurasiatheria</taxon>
        <taxon>Carnivora</taxon>
        <taxon>Caniformia</taxon>
        <taxon>Musteloidea</taxon>
        <taxon>Mustelidae</taxon>
        <taxon>Guloninae</taxon>
        <taxon>Gulo</taxon>
    </lineage>
</organism>
<name>A0A9X9PVU5_GULGU</name>
<evidence type="ECO:0000256" key="1">
    <source>
        <dbReference type="SAM" id="MobiDB-lite"/>
    </source>
</evidence>
<gene>
    <name evidence="2" type="ORF">BN2614_LOCUS1</name>
</gene>
<comment type="caution">
    <text evidence="2">The sequence shown here is derived from an EMBL/GenBank/DDBJ whole genome shotgun (WGS) entry which is preliminary data.</text>
</comment>
<keyword evidence="3" id="KW-1185">Reference proteome</keyword>
<dbReference type="AlphaFoldDB" id="A0A9X9PVU5"/>
<feature type="region of interest" description="Disordered" evidence="1">
    <location>
        <begin position="104"/>
        <end position="153"/>
    </location>
</feature>
<reference evidence="2 3" key="1">
    <citation type="submission" date="2018-10" db="EMBL/GenBank/DDBJ databases">
        <authorList>
            <person name="Ekblom R."/>
            <person name="Jareborg N."/>
        </authorList>
    </citation>
    <scope>NUCLEOTIDE SEQUENCE [LARGE SCALE GENOMIC DNA]</scope>
    <source>
        <tissue evidence="2">Muscle</tissue>
    </source>
</reference>